<dbReference type="PRINTS" id="PR01217">
    <property type="entry name" value="PRICHEXTENSN"/>
</dbReference>
<keyword evidence="4 7" id="KW-0547">Nucleotide-binding</keyword>
<keyword evidence="6 7" id="KW-0067">ATP-binding</keyword>
<feature type="domain" description="Protein kinase" evidence="10">
    <location>
        <begin position="11"/>
        <end position="275"/>
    </location>
</feature>
<keyword evidence="9" id="KW-1133">Transmembrane helix</keyword>
<keyword evidence="12" id="KW-1185">Reference proteome</keyword>
<reference evidence="11 12" key="1">
    <citation type="submission" date="2018-06" db="EMBL/GenBank/DDBJ databases">
        <authorList>
            <consortium name="Pathogen Informatics"/>
            <person name="Doyle S."/>
        </authorList>
    </citation>
    <scope>NUCLEOTIDE SEQUENCE [LARGE SCALE GENOMIC DNA]</scope>
    <source>
        <strain evidence="11 12">NCTC1934</strain>
    </source>
</reference>
<feature type="compositionally biased region" description="Low complexity" evidence="8">
    <location>
        <begin position="813"/>
        <end position="833"/>
    </location>
</feature>
<feature type="compositionally biased region" description="Polar residues" evidence="8">
    <location>
        <begin position="744"/>
        <end position="754"/>
    </location>
</feature>
<evidence type="ECO:0000259" key="10">
    <source>
        <dbReference type="PROSITE" id="PS50011"/>
    </source>
</evidence>
<feature type="compositionally biased region" description="Low complexity" evidence="8">
    <location>
        <begin position="550"/>
        <end position="563"/>
    </location>
</feature>
<keyword evidence="3 11" id="KW-0808">Transferase</keyword>
<dbReference type="GO" id="GO:0004674">
    <property type="term" value="F:protein serine/threonine kinase activity"/>
    <property type="evidence" value="ECO:0007669"/>
    <property type="project" value="UniProtKB-KW"/>
</dbReference>
<dbReference type="EC" id="2.7.11.1" evidence="1"/>
<feature type="compositionally biased region" description="Pro residues" evidence="8">
    <location>
        <begin position="279"/>
        <end position="298"/>
    </location>
</feature>
<evidence type="ECO:0000313" key="11">
    <source>
        <dbReference type="EMBL" id="SUA78929.1"/>
    </source>
</evidence>
<name>A0A378YRA0_9NOCA</name>
<feature type="compositionally biased region" description="Pro residues" evidence="8">
    <location>
        <begin position="306"/>
        <end position="385"/>
    </location>
</feature>
<dbReference type="InterPro" id="IPR017441">
    <property type="entry name" value="Protein_kinase_ATP_BS"/>
</dbReference>
<feature type="compositionally biased region" description="Pro residues" evidence="8">
    <location>
        <begin position="887"/>
        <end position="906"/>
    </location>
</feature>
<feature type="compositionally biased region" description="Basic and acidic residues" evidence="8">
    <location>
        <begin position="605"/>
        <end position="614"/>
    </location>
</feature>
<dbReference type="PANTHER" id="PTHR43289">
    <property type="entry name" value="MITOGEN-ACTIVATED PROTEIN KINASE KINASE KINASE 20-RELATED"/>
    <property type="match status" value="1"/>
</dbReference>
<gene>
    <name evidence="11" type="primary">pknF_7</name>
    <name evidence="11" type="ORF">NCTC1934_03553</name>
</gene>
<evidence type="ECO:0000256" key="5">
    <source>
        <dbReference type="ARBA" id="ARBA00022777"/>
    </source>
</evidence>
<dbReference type="EMBL" id="UGRY01000002">
    <property type="protein sequence ID" value="SUA78929.1"/>
    <property type="molecule type" value="Genomic_DNA"/>
</dbReference>
<feature type="compositionally biased region" description="Low complexity" evidence="8">
    <location>
        <begin position="785"/>
        <end position="800"/>
    </location>
</feature>
<sequence>MLKTGDVFAGFTIERLLGQGGMGSVYLARHPRLGKLTALKLLNRELFADREVRARFEREADLVAQLDHPNIVAVYDRGSEDAQLWISMQYVDGVDAASVQTATLPPERAVQIIEGVADALDYAHSRGVLHRDVKPANIMLARAVGGHGERVFLTDFGIARLREDSTHLTQAGMFTATLAYASPEQMTGGRLDHATDQYSLGCALYWLLTGIGPFDSPNPGEIISGHLHFMPYPASMRRPGLSPAVDAVIAKAMAKRPADRFHTCAEFAAAARRALEEPAPYPYQPNPQAPQQPFPPAYAPQQQGYPQPPAHPPYPPQSYQPPAAPPPHNPPGYQPPQPGYPSPQPQNYTPTPPPPPAYPPPGTPPAPDQPPQAGPASPGQPPHGAPAPVMRHPQEGVAPPGQPPPGDPAHSGQPHPNLTPTGQPPQADSVPSGTPPPPIPARPDESPQPYPDPSPRGDSAPVVPPPHESAALPGQRSPADQAPSGSPPEGFPAPAAQTPEGGSASAAQMPEGGSASAGRSSWVDSPHSGEPPHGGSASESRSLRVGSAHSGEPAQPPGSSAPSGRPPRAEPVPSDRSQPGVPAYSILPPQAVSGDDDQSAQVARGRSDESRRAADVSAARPPGVAVSGAEKRSGEHSSNPSDAPLDSTRSDRLSREEVAALGGRSPHLDAAVGAEVRPGDAESAGGSGSSAVMRSVTEPVSYAVGVQRDSGGAWVRESGGRRNPGEVDRGVRPRGVAPSRDSDGSGTEAPSGSVSAVDPVGSPSGGGTDMPAVGDESGVPPSVTASGASAAGADSGSESGQRQVTRSGRDVGRAASGAAVAAGGAEQSGAADATAGQVDSSTGQVGVTPAPEDVGLVPTDCQAVDSQTAEPAGSPTAVGPDALPPAAGAPPPFVPYPYPPPQVPPVQPPRRSVFGEVQPAAVVALAVAAGVLLVLVVVLVLSAIDP</sequence>
<feature type="region of interest" description="Disordered" evidence="8">
    <location>
        <begin position="278"/>
        <end position="906"/>
    </location>
</feature>
<evidence type="ECO:0000256" key="4">
    <source>
        <dbReference type="ARBA" id="ARBA00022741"/>
    </source>
</evidence>
<feature type="compositionally biased region" description="Basic and acidic residues" evidence="8">
    <location>
        <begin position="648"/>
        <end position="658"/>
    </location>
</feature>
<dbReference type="Pfam" id="PF00069">
    <property type="entry name" value="Pkinase"/>
    <property type="match status" value="1"/>
</dbReference>
<dbReference type="GO" id="GO:0005524">
    <property type="term" value="F:ATP binding"/>
    <property type="evidence" value="ECO:0007669"/>
    <property type="project" value="UniProtKB-UniRule"/>
</dbReference>
<keyword evidence="2" id="KW-0723">Serine/threonine-protein kinase</keyword>
<evidence type="ECO:0000256" key="8">
    <source>
        <dbReference type="SAM" id="MobiDB-lite"/>
    </source>
</evidence>
<organism evidence="11 12">
    <name type="scientific">Nocardia otitidiscaviarum</name>
    <dbReference type="NCBI Taxonomy" id="1823"/>
    <lineage>
        <taxon>Bacteria</taxon>
        <taxon>Bacillati</taxon>
        <taxon>Actinomycetota</taxon>
        <taxon>Actinomycetes</taxon>
        <taxon>Mycobacteriales</taxon>
        <taxon>Nocardiaceae</taxon>
        <taxon>Nocardia</taxon>
    </lineage>
</organism>
<feature type="compositionally biased region" description="Low complexity" evidence="8">
    <location>
        <begin position="877"/>
        <end position="886"/>
    </location>
</feature>
<dbReference type="Proteomes" id="UP000255467">
    <property type="component" value="Unassembled WGS sequence"/>
</dbReference>
<feature type="transmembrane region" description="Helical" evidence="9">
    <location>
        <begin position="920"/>
        <end position="944"/>
    </location>
</feature>
<evidence type="ECO:0000256" key="2">
    <source>
        <dbReference type="ARBA" id="ARBA00022527"/>
    </source>
</evidence>
<dbReference type="Gene3D" id="1.10.510.10">
    <property type="entry name" value="Transferase(Phosphotransferase) domain 1"/>
    <property type="match status" value="1"/>
</dbReference>
<evidence type="ECO:0000256" key="7">
    <source>
        <dbReference type="PROSITE-ProRule" id="PRU10141"/>
    </source>
</evidence>
<dbReference type="PROSITE" id="PS50011">
    <property type="entry name" value="PROTEIN_KINASE_DOM"/>
    <property type="match status" value="1"/>
</dbReference>
<feature type="binding site" evidence="7">
    <location>
        <position position="40"/>
    </location>
    <ligand>
        <name>ATP</name>
        <dbReference type="ChEBI" id="CHEBI:30616"/>
    </ligand>
</feature>
<dbReference type="Gene3D" id="3.30.200.20">
    <property type="entry name" value="Phosphorylase Kinase, domain 1"/>
    <property type="match status" value="1"/>
</dbReference>
<protein>
    <recommendedName>
        <fullName evidence="1">non-specific serine/threonine protein kinase</fullName>
        <ecNumber evidence="1">2.7.11.1</ecNumber>
    </recommendedName>
</protein>
<feature type="compositionally biased region" description="Pro residues" evidence="8">
    <location>
        <begin position="433"/>
        <end position="454"/>
    </location>
</feature>
<dbReference type="RefSeq" id="WP_256627426.1">
    <property type="nucleotide sequence ID" value="NZ_UGRY01000002.1"/>
</dbReference>
<evidence type="ECO:0000256" key="1">
    <source>
        <dbReference type="ARBA" id="ARBA00012513"/>
    </source>
</evidence>
<dbReference type="PANTHER" id="PTHR43289:SF6">
    <property type="entry name" value="SERINE_THREONINE-PROTEIN KINASE NEKL-3"/>
    <property type="match status" value="1"/>
</dbReference>
<feature type="compositionally biased region" description="Basic and acidic residues" evidence="8">
    <location>
        <begin position="718"/>
        <end position="731"/>
    </location>
</feature>
<evidence type="ECO:0000256" key="6">
    <source>
        <dbReference type="ARBA" id="ARBA00022840"/>
    </source>
</evidence>
<dbReference type="InterPro" id="IPR011009">
    <property type="entry name" value="Kinase-like_dom_sf"/>
</dbReference>
<evidence type="ECO:0000256" key="3">
    <source>
        <dbReference type="ARBA" id="ARBA00022679"/>
    </source>
</evidence>
<feature type="compositionally biased region" description="Polar residues" evidence="8">
    <location>
        <begin position="414"/>
        <end position="426"/>
    </location>
</feature>
<keyword evidence="9" id="KW-0812">Transmembrane</keyword>
<dbReference type="SMART" id="SM00220">
    <property type="entry name" value="S_TKc"/>
    <property type="match status" value="1"/>
</dbReference>
<accession>A0A378YRA0</accession>
<dbReference type="InterPro" id="IPR008271">
    <property type="entry name" value="Ser/Thr_kinase_AS"/>
</dbReference>
<evidence type="ECO:0000256" key="9">
    <source>
        <dbReference type="SAM" id="Phobius"/>
    </source>
</evidence>
<dbReference type="InterPro" id="IPR000719">
    <property type="entry name" value="Prot_kinase_dom"/>
</dbReference>
<dbReference type="PROSITE" id="PS00108">
    <property type="entry name" value="PROTEIN_KINASE_ST"/>
    <property type="match status" value="1"/>
</dbReference>
<proteinExistence type="predicted"/>
<keyword evidence="5 11" id="KW-0418">Kinase</keyword>
<keyword evidence="9" id="KW-0472">Membrane</keyword>
<dbReference type="AlphaFoldDB" id="A0A378YRA0"/>
<dbReference type="CDD" id="cd14014">
    <property type="entry name" value="STKc_PknB_like"/>
    <property type="match status" value="1"/>
</dbReference>
<dbReference type="SUPFAM" id="SSF56112">
    <property type="entry name" value="Protein kinase-like (PK-like)"/>
    <property type="match status" value="1"/>
</dbReference>
<evidence type="ECO:0000313" key="12">
    <source>
        <dbReference type="Proteomes" id="UP000255467"/>
    </source>
</evidence>
<dbReference type="PROSITE" id="PS00107">
    <property type="entry name" value="PROTEIN_KINASE_ATP"/>
    <property type="match status" value="1"/>
</dbReference>